<dbReference type="InterPro" id="IPR008909">
    <property type="entry name" value="DALR_anticod-bd"/>
</dbReference>
<evidence type="ECO:0000256" key="2">
    <source>
        <dbReference type="ARBA" id="ARBA00005594"/>
    </source>
</evidence>
<comment type="caution">
    <text evidence="15">The sequence shown here is derived from an EMBL/GenBank/DDBJ whole genome shotgun (WGS) entry which is preliminary data.</text>
</comment>
<evidence type="ECO:0000256" key="3">
    <source>
        <dbReference type="ARBA" id="ARBA00011245"/>
    </source>
</evidence>
<evidence type="ECO:0000313" key="16">
    <source>
        <dbReference type="Proteomes" id="UP000051568"/>
    </source>
</evidence>
<dbReference type="Proteomes" id="UP000051568">
    <property type="component" value="Unassembled WGS sequence"/>
</dbReference>
<dbReference type="PRINTS" id="PR01038">
    <property type="entry name" value="TRNASYNTHARG"/>
</dbReference>
<dbReference type="EMBL" id="JQBR01000001">
    <property type="protein sequence ID" value="KRN67778.1"/>
    <property type="molecule type" value="Genomic_DNA"/>
</dbReference>
<reference evidence="15 16" key="1">
    <citation type="journal article" date="2015" name="Genome Announc.">
        <title>Expanding the biotechnology potential of lactobacilli through comparative genomics of 213 strains and associated genera.</title>
        <authorList>
            <person name="Sun Z."/>
            <person name="Harris H.M."/>
            <person name="McCann A."/>
            <person name="Guo C."/>
            <person name="Argimon S."/>
            <person name="Zhang W."/>
            <person name="Yang X."/>
            <person name="Jeffery I.B."/>
            <person name="Cooney J.C."/>
            <person name="Kagawa T.F."/>
            <person name="Liu W."/>
            <person name="Song Y."/>
            <person name="Salvetti E."/>
            <person name="Wrobel A."/>
            <person name="Rasinkangas P."/>
            <person name="Parkhill J."/>
            <person name="Rea M.C."/>
            <person name="O'Sullivan O."/>
            <person name="Ritari J."/>
            <person name="Douillard F.P."/>
            <person name="Paul Ross R."/>
            <person name="Yang R."/>
            <person name="Briner A.E."/>
            <person name="Felis G.E."/>
            <person name="de Vos W.M."/>
            <person name="Barrangou R."/>
            <person name="Klaenhammer T.R."/>
            <person name="Caufield P.W."/>
            <person name="Cui Y."/>
            <person name="Zhang H."/>
            <person name="O'Toole P.W."/>
        </authorList>
    </citation>
    <scope>NUCLEOTIDE SEQUENCE [LARGE SCALE GENOMIC DNA]</scope>
    <source>
        <strain evidence="15 16">DSM 17757</strain>
    </source>
</reference>
<evidence type="ECO:0000259" key="13">
    <source>
        <dbReference type="SMART" id="SM00836"/>
    </source>
</evidence>
<dbReference type="SMART" id="SM01016">
    <property type="entry name" value="Arg_tRNA_synt_N"/>
    <property type="match status" value="1"/>
</dbReference>
<dbReference type="GO" id="GO:0005737">
    <property type="term" value="C:cytoplasm"/>
    <property type="evidence" value="ECO:0007669"/>
    <property type="project" value="UniProtKB-SubCell"/>
</dbReference>
<dbReference type="InterPro" id="IPR009080">
    <property type="entry name" value="tRNAsynth_Ia_anticodon-bd"/>
</dbReference>
<dbReference type="Gene3D" id="3.40.50.620">
    <property type="entry name" value="HUPs"/>
    <property type="match status" value="1"/>
</dbReference>
<dbReference type="SUPFAM" id="SSF52374">
    <property type="entry name" value="Nucleotidylyl transferase"/>
    <property type="match status" value="1"/>
</dbReference>
<proteinExistence type="inferred from homology"/>
<evidence type="ECO:0000256" key="4">
    <source>
        <dbReference type="ARBA" id="ARBA00022490"/>
    </source>
</evidence>
<evidence type="ECO:0000313" key="15">
    <source>
        <dbReference type="EMBL" id="KRN67778.1"/>
    </source>
</evidence>
<feature type="domain" description="DALR anticodon binding" evidence="13">
    <location>
        <begin position="450"/>
        <end position="562"/>
    </location>
</feature>
<organism evidence="15 16">
    <name type="scientific">Pediococcus cellicola</name>
    <dbReference type="NCBI Taxonomy" id="319652"/>
    <lineage>
        <taxon>Bacteria</taxon>
        <taxon>Bacillati</taxon>
        <taxon>Bacillota</taxon>
        <taxon>Bacilli</taxon>
        <taxon>Lactobacillales</taxon>
        <taxon>Lactobacillaceae</taxon>
        <taxon>Pediococcus</taxon>
    </lineage>
</organism>
<name>A0A0R2IRF8_9LACO</name>
<dbReference type="NCBIfam" id="TIGR00456">
    <property type="entry name" value="argS"/>
    <property type="match status" value="1"/>
</dbReference>
<dbReference type="GO" id="GO:0004814">
    <property type="term" value="F:arginine-tRNA ligase activity"/>
    <property type="evidence" value="ECO:0007669"/>
    <property type="project" value="UniProtKB-UniRule"/>
</dbReference>
<comment type="subunit">
    <text evidence="3 11">Monomer.</text>
</comment>
<dbReference type="OrthoDB" id="9805987at2"/>
<dbReference type="HAMAP" id="MF_00123">
    <property type="entry name" value="Arg_tRNA_synth"/>
    <property type="match status" value="1"/>
</dbReference>
<dbReference type="InterPro" id="IPR035684">
    <property type="entry name" value="ArgRS_core"/>
</dbReference>
<sequence>MDYKKQVAESIVTALDGQLELQVAYDKIEIPKASNLGDFAFPTFVLAKTLHKAPQMIAQELVESIDQDVYEKVEAAGPYVNFFLDKSAFSQEVLQAVLNQADHYGDATVGQNGKVPIDMSSPNIAKPISMGHLRSTVIGNSLANLLAKTGYQPVKINHLGDWGTQFGKLIEAYKLWGSEEEVKADPINKLLEYYVRFHKEDKAHPELDDEARKWFKKLEDGDEEATKLWQWFRSVSLQSFKHIYDKLGITFDSYKGEAFYNDKMDEVVQILEDHNLLKESQGAEIVDLDKYNLNPALIKKTDGATLYITRDLAAAIYRKRTYDFVQSLYVVGAEQINHFKQLKAVLKEMGFDWSDDVHHIPFGLITLNGKKLSTRSGRVVLLDKVLDDAIDLAKQQIQSKNPDLKNADEVAHEVGVGAVIFHDLKNERMNSFDFDLSEVVRFEGETGPYVQYTRARAESILRKANKQVATDDVVLADPNAWETLKYLQAFPETILRAVNEYEPSVIAKYALHLAKSFNQYYANSKVLVEDDQLNARLALVQSVSSVLKNALALLGVKAPSEM</sequence>
<evidence type="ECO:0000256" key="12">
    <source>
        <dbReference type="RuleBase" id="RU363038"/>
    </source>
</evidence>
<comment type="similarity">
    <text evidence="2 11 12">Belongs to the class-I aminoacyl-tRNA synthetase family.</text>
</comment>
<protein>
    <recommendedName>
        <fullName evidence="11">Arginine--tRNA ligase</fullName>
        <ecNumber evidence="11">6.1.1.19</ecNumber>
    </recommendedName>
    <alternativeName>
        <fullName evidence="11">Arginyl-tRNA synthetase</fullName>
        <shortName evidence="11">ArgRS</shortName>
    </alternativeName>
</protein>
<keyword evidence="7 11" id="KW-0067">ATP-binding</keyword>
<dbReference type="InterPro" id="IPR005148">
    <property type="entry name" value="Arg-tRNA-synth_N"/>
</dbReference>
<dbReference type="PATRIC" id="fig|319652.3.peg.325"/>
<dbReference type="RefSeq" id="WP_057748505.1">
    <property type="nucleotide sequence ID" value="NZ_BJVH01000001.1"/>
</dbReference>
<evidence type="ECO:0000256" key="5">
    <source>
        <dbReference type="ARBA" id="ARBA00022598"/>
    </source>
</evidence>
<keyword evidence="4 11" id="KW-0963">Cytoplasm</keyword>
<dbReference type="GO" id="GO:0006420">
    <property type="term" value="P:arginyl-tRNA aminoacylation"/>
    <property type="evidence" value="ECO:0007669"/>
    <property type="project" value="UniProtKB-UniRule"/>
</dbReference>
<keyword evidence="9 11" id="KW-0030">Aminoacyl-tRNA synthetase</keyword>
<dbReference type="InterPro" id="IPR036695">
    <property type="entry name" value="Arg-tRNA-synth_N_sf"/>
</dbReference>
<keyword evidence="6 11" id="KW-0547">Nucleotide-binding</keyword>
<dbReference type="Pfam" id="PF03485">
    <property type="entry name" value="Arg_tRNA_synt_N"/>
    <property type="match status" value="1"/>
</dbReference>
<dbReference type="SUPFAM" id="SSF47323">
    <property type="entry name" value="Anticodon-binding domain of a subclass of class I aminoacyl-tRNA synthetases"/>
    <property type="match status" value="1"/>
</dbReference>
<keyword evidence="16" id="KW-1185">Reference proteome</keyword>
<dbReference type="CDD" id="cd07956">
    <property type="entry name" value="Anticodon_Ia_Arg"/>
    <property type="match status" value="1"/>
</dbReference>
<evidence type="ECO:0000256" key="1">
    <source>
        <dbReference type="ARBA" id="ARBA00004496"/>
    </source>
</evidence>
<feature type="short sequence motif" description="'HIGH' region" evidence="11">
    <location>
        <begin position="122"/>
        <end position="132"/>
    </location>
</feature>
<evidence type="ECO:0000256" key="10">
    <source>
        <dbReference type="ARBA" id="ARBA00049339"/>
    </source>
</evidence>
<evidence type="ECO:0000256" key="7">
    <source>
        <dbReference type="ARBA" id="ARBA00022840"/>
    </source>
</evidence>
<dbReference type="PANTHER" id="PTHR11956">
    <property type="entry name" value="ARGINYL-TRNA SYNTHETASE"/>
    <property type="match status" value="1"/>
</dbReference>
<dbReference type="SMART" id="SM00836">
    <property type="entry name" value="DALR_1"/>
    <property type="match status" value="1"/>
</dbReference>
<dbReference type="CDD" id="cd00671">
    <property type="entry name" value="ArgRS_core"/>
    <property type="match status" value="1"/>
</dbReference>
<comment type="subcellular location">
    <subcellularLocation>
        <location evidence="1 11">Cytoplasm</location>
    </subcellularLocation>
</comment>
<comment type="catalytic activity">
    <reaction evidence="10 11">
        <text>tRNA(Arg) + L-arginine + ATP = L-arginyl-tRNA(Arg) + AMP + diphosphate</text>
        <dbReference type="Rhea" id="RHEA:20301"/>
        <dbReference type="Rhea" id="RHEA-COMP:9658"/>
        <dbReference type="Rhea" id="RHEA-COMP:9673"/>
        <dbReference type="ChEBI" id="CHEBI:30616"/>
        <dbReference type="ChEBI" id="CHEBI:32682"/>
        <dbReference type="ChEBI" id="CHEBI:33019"/>
        <dbReference type="ChEBI" id="CHEBI:78442"/>
        <dbReference type="ChEBI" id="CHEBI:78513"/>
        <dbReference type="ChEBI" id="CHEBI:456215"/>
        <dbReference type="EC" id="6.1.1.19"/>
    </reaction>
</comment>
<dbReference type="PANTHER" id="PTHR11956:SF5">
    <property type="entry name" value="ARGININE--TRNA LIGASE, CYTOPLASMIC"/>
    <property type="match status" value="1"/>
</dbReference>
<dbReference type="FunFam" id="1.10.730.10:FF:000006">
    <property type="entry name" value="Arginyl-tRNA synthetase 2, mitochondrial"/>
    <property type="match status" value="1"/>
</dbReference>
<dbReference type="AlphaFoldDB" id="A0A0R2IRF8"/>
<dbReference type="InterPro" id="IPR001278">
    <property type="entry name" value="Arg-tRNA-ligase"/>
</dbReference>
<evidence type="ECO:0000259" key="14">
    <source>
        <dbReference type="SMART" id="SM01016"/>
    </source>
</evidence>
<evidence type="ECO:0000256" key="8">
    <source>
        <dbReference type="ARBA" id="ARBA00022917"/>
    </source>
</evidence>
<dbReference type="GO" id="GO:0005524">
    <property type="term" value="F:ATP binding"/>
    <property type="evidence" value="ECO:0007669"/>
    <property type="project" value="UniProtKB-UniRule"/>
</dbReference>
<dbReference type="EC" id="6.1.1.19" evidence="11"/>
<dbReference type="Pfam" id="PF05746">
    <property type="entry name" value="DALR_1"/>
    <property type="match status" value="1"/>
</dbReference>
<feature type="domain" description="Arginyl tRNA synthetase N-terminal" evidence="14">
    <location>
        <begin position="5"/>
        <end position="84"/>
    </location>
</feature>
<dbReference type="InterPro" id="IPR014729">
    <property type="entry name" value="Rossmann-like_a/b/a_fold"/>
</dbReference>
<evidence type="ECO:0000256" key="11">
    <source>
        <dbReference type="HAMAP-Rule" id="MF_00123"/>
    </source>
</evidence>
<dbReference type="SUPFAM" id="SSF55190">
    <property type="entry name" value="Arginyl-tRNA synthetase (ArgRS), N-terminal 'additional' domain"/>
    <property type="match status" value="1"/>
</dbReference>
<evidence type="ECO:0000256" key="6">
    <source>
        <dbReference type="ARBA" id="ARBA00022741"/>
    </source>
</evidence>
<dbReference type="FunFam" id="3.40.50.620:FF:000116">
    <property type="entry name" value="Arginine--tRNA ligase"/>
    <property type="match status" value="1"/>
</dbReference>
<dbReference type="Gene3D" id="1.10.730.10">
    <property type="entry name" value="Isoleucyl-tRNA Synthetase, Domain 1"/>
    <property type="match status" value="1"/>
</dbReference>
<gene>
    <name evidence="11" type="primary">argS</name>
    <name evidence="15" type="ORF">IV80_GL000322</name>
</gene>
<dbReference type="STRING" id="319652.IV80_GL000322"/>
<dbReference type="Pfam" id="PF00750">
    <property type="entry name" value="tRNA-synt_1d"/>
    <property type="match status" value="1"/>
</dbReference>
<keyword evidence="5 11" id="KW-0436">Ligase</keyword>
<evidence type="ECO:0000256" key="9">
    <source>
        <dbReference type="ARBA" id="ARBA00023146"/>
    </source>
</evidence>
<keyword evidence="8 11" id="KW-0648">Protein biosynthesis</keyword>
<accession>A0A0R2IRF8</accession>
<dbReference type="Gene3D" id="3.30.1360.70">
    <property type="entry name" value="Arginyl tRNA synthetase N-terminal domain"/>
    <property type="match status" value="1"/>
</dbReference>